<evidence type="ECO:0000259" key="8">
    <source>
        <dbReference type="Pfam" id="PF08439"/>
    </source>
</evidence>
<dbReference type="Pfam" id="PF08439">
    <property type="entry name" value="Peptidase_M3_N"/>
    <property type="match status" value="1"/>
</dbReference>
<dbReference type="GO" id="GO:0046872">
    <property type="term" value="F:metal ion binding"/>
    <property type="evidence" value="ECO:0007669"/>
    <property type="project" value="UniProtKB-UniRule"/>
</dbReference>
<proteinExistence type="inferred from homology"/>
<dbReference type="PANTHER" id="PTHR34217">
    <property type="entry name" value="METAL-DEPENDENT CARBOXYPEPTIDASE"/>
    <property type="match status" value="1"/>
</dbReference>
<dbReference type="RefSeq" id="WP_350331972.1">
    <property type="nucleotide sequence ID" value="NZ_CP054719.1"/>
</dbReference>
<keyword evidence="1 6" id="KW-0645">Protease</keyword>
<evidence type="ECO:0000313" key="9">
    <source>
        <dbReference type="EMBL" id="QOL20425.1"/>
    </source>
</evidence>
<reference evidence="9 10" key="1">
    <citation type="submission" date="2020-06" db="EMBL/GenBank/DDBJ databases">
        <title>The endosymbiont of the kinetoplastid Bodo saltans is a Paracaedibacter-like alpha-proteobacterium possessing a putative toxin-antitoxin system.</title>
        <authorList>
            <person name="Midha S."/>
            <person name="Rigden D.J."/>
            <person name="Siozios S."/>
            <person name="Hurst G.D.D."/>
            <person name="Jackson A.P."/>
        </authorList>
    </citation>
    <scope>NUCLEOTIDE SEQUENCE [LARGE SCALE GENOMIC DNA]</scope>
    <source>
        <strain evidence="9">Lake Konstanz</strain>
    </source>
</reference>
<dbReference type="GO" id="GO:0004222">
    <property type="term" value="F:metalloendopeptidase activity"/>
    <property type="evidence" value="ECO:0007669"/>
    <property type="project" value="InterPro"/>
</dbReference>
<dbReference type="NCBIfam" id="TIGR02290">
    <property type="entry name" value="M3_fam_3"/>
    <property type="match status" value="1"/>
</dbReference>
<organism evidence="9 10">
    <name type="scientific">Candidatus Bodocaedibacter vickermanii</name>
    <dbReference type="NCBI Taxonomy" id="2741701"/>
    <lineage>
        <taxon>Bacteria</taxon>
        <taxon>Pseudomonadati</taxon>
        <taxon>Pseudomonadota</taxon>
        <taxon>Alphaproteobacteria</taxon>
        <taxon>Holosporales</taxon>
        <taxon>Candidatus Paracaedibacteraceae</taxon>
        <taxon>Candidatus Bodocaedibacter</taxon>
    </lineage>
</organism>
<dbReference type="InterPro" id="IPR013647">
    <property type="entry name" value="OligopepF_N_dom"/>
</dbReference>
<keyword evidence="3 6" id="KW-0378">Hydrolase</keyword>
<comment type="similarity">
    <text evidence="6">Belongs to the peptidase M3 family.</text>
</comment>
<dbReference type="Gene3D" id="1.10.1370.20">
    <property type="entry name" value="Oligoendopeptidase f, C-terminal domain"/>
    <property type="match status" value="1"/>
</dbReference>
<evidence type="ECO:0000256" key="6">
    <source>
        <dbReference type="RuleBase" id="RU003435"/>
    </source>
</evidence>
<dbReference type="KEGG" id="pbal:CPBP_01219"/>
<dbReference type="InterPro" id="IPR042088">
    <property type="entry name" value="OligoPept_F_C"/>
</dbReference>
<dbReference type="Proteomes" id="UP000594001">
    <property type="component" value="Chromosome"/>
</dbReference>
<keyword evidence="10" id="KW-1185">Reference proteome</keyword>
<feature type="domain" description="Peptidase M3A/M3B catalytic" evidence="7">
    <location>
        <begin position="234"/>
        <end position="609"/>
    </location>
</feature>
<protein>
    <submittedName>
        <fullName evidence="9">Oligoendopeptidase F</fullName>
        <ecNumber evidence="9">3.4.24.-</ecNumber>
    </submittedName>
</protein>
<keyword evidence="5 6" id="KW-0482">Metalloprotease</keyword>
<evidence type="ECO:0000313" key="10">
    <source>
        <dbReference type="Proteomes" id="UP000594001"/>
    </source>
</evidence>
<dbReference type="GO" id="GO:0006508">
    <property type="term" value="P:proteolysis"/>
    <property type="evidence" value="ECO:0007669"/>
    <property type="project" value="UniProtKB-KW"/>
</dbReference>
<evidence type="ECO:0000256" key="2">
    <source>
        <dbReference type="ARBA" id="ARBA00022723"/>
    </source>
</evidence>
<dbReference type="InterPro" id="IPR001333">
    <property type="entry name" value="Peptidase_M32_Taq"/>
</dbReference>
<keyword evidence="4 6" id="KW-0862">Zinc</keyword>
<dbReference type="Gene3D" id="1.20.140.70">
    <property type="entry name" value="Oligopeptidase f, N-terminal domain"/>
    <property type="match status" value="1"/>
</dbReference>
<evidence type="ECO:0000256" key="5">
    <source>
        <dbReference type="ARBA" id="ARBA00023049"/>
    </source>
</evidence>
<evidence type="ECO:0000256" key="4">
    <source>
        <dbReference type="ARBA" id="ARBA00022833"/>
    </source>
</evidence>
<dbReference type="CDD" id="cd09610">
    <property type="entry name" value="M3B_PepF"/>
    <property type="match status" value="1"/>
</dbReference>
<evidence type="ECO:0000256" key="1">
    <source>
        <dbReference type="ARBA" id="ARBA00022670"/>
    </source>
</evidence>
<dbReference type="AlphaFoldDB" id="A0A7L9RVM4"/>
<dbReference type="SUPFAM" id="SSF55486">
    <property type="entry name" value="Metalloproteases ('zincins'), catalytic domain"/>
    <property type="match status" value="1"/>
</dbReference>
<dbReference type="GO" id="GO:0004181">
    <property type="term" value="F:metallocarboxypeptidase activity"/>
    <property type="evidence" value="ECO:0007669"/>
    <property type="project" value="InterPro"/>
</dbReference>
<name>A0A7L9RVM4_9PROT</name>
<sequence>MKKNRWKRYKLILVWAVFLLSWNTTLNTITGSKSMTLNDNVPSWNLSDLFPGYDHPAVQRHLQQLDKDVATFVSMYKEKVALLTGVELVKAIQAYEALSDQMGKISAYAFLLYAQDRSDTNTSVFYQNMYEHTNRLSTDILFFTLELNLLSDEKIATLYAQESLLVRYKPWIANVRLFKDHQLSDEMERLMQEKSIPAEGSWIRLYDEVCADMRFDMEGKMYPISEVLNRLGHNDEKVRNVAAMALSKGLKDNARVFAMIMNTLSQNLSLDNKWRKFPTVDGSRHLANQIDSEVVTALTTAVKSSYSKLSHRYYALKAKRFGKTKLPYWDRNAPYPTAPETDISWDKAKDIVLRAYSAFSPEMSAIAAQFFERRWIDGTLRPGKDSGAFSHPVVPSAHPYILLNYHGKQRCVMTLAHELGHGIHQVLAKDQGALMADTPLTLAETASVFGEMLTFQSLLKQATSEQKQYLLAGKIEDMLNTVVRQIAFYEFEKRLHTARQKGELSVADISEIWMSVQSESLGDAIQLDETYDIYWAYISHFYHAPFYVYAYAFGDCLVNSLYAYYQENPNGFQDKYMALLKAGGSKRYDEALKPFGFDLKDPAFWNKGLSMIEGFIQEFEQLSQ</sequence>
<comment type="cofactor">
    <cofactor evidence="6">
        <name>Zn(2+)</name>
        <dbReference type="ChEBI" id="CHEBI:29105"/>
    </cofactor>
    <text evidence="6">Binds 1 zinc ion.</text>
</comment>
<evidence type="ECO:0000256" key="3">
    <source>
        <dbReference type="ARBA" id="ARBA00022801"/>
    </source>
</evidence>
<dbReference type="Pfam" id="PF01432">
    <property type="entry name" value="Peptidase_M3"/>
    <property type="match status" value="1"/>
</dbReference>
<feature type="domain" description="Oligopeptidase F N-terminal" evidence="8">
    <location>
        <begin position="146"/>
        <end position="215"/>
    </location>
</feature>
<evidence type="ECO:0000259" key="7">
    <source>
        <dbReference type="Pfam" id="PF01432"/>
    </source>
</evidence>
<accession>A0A7L9RVM4</accession>
<gene>
    <name evidence="9" type="primary">pepF1</name>
    <name evidence="9" type="ORF">CPBP_01219</name>
</gene>
<dbReference type="PANTHER" id="PTHR34217:SF1">
    <property type="entry name" value="CARBOXYPEPTIDASE 1"/>
    <property type="match status" value="1"/>
</dbReference>
<dbReference type="InterPro" id="IPR011977">
    <property type="entry name" value="Pept_M3B_clade3"/>
</dbReference>
<dbReference type="EMBL" id="CP054719">
    <property type="protein sequence ID" value="QOL20425.1"/>
    <property type="molecule type" value="Genomic_DNA"/>
</dbReference>
<keyword evidence="2 6" id="KW-0479">Metal-binding</keyword>
<dbReference type="InterPro" id="IPR001567">
    <property type="entry name" value="Pept_M3A_M3B_dom"/>
</dbReference>
<dbReference type="EC" id="3.4.24.-" evidence="9"/>